<dbReference type="SUPFAM" id="SSF52096">
    <property type="entry name" value="ClpP/crotonase"/>
    <property type="match status" value="1"/>
</dbReference>
<dbReference type="GO" id="GO:0008236">
    <property type="term" value="F:serine-type peptidase activity"/>
    <property type="evidence" value="ECO:0007669"/>
    <property type="project" value="InterPro"/>
</dbReference>
<dbReference type="Proteomes" id="UP000521017">
    <property type="component" value="Unassembled WGS sequence"/>
</dbReference>
<dbReference type="Gene3D" id="2.30.42.10">
    <property type="match status" value="1"/>
</dbReference>
<dbReference type="InterPro" id="IPR036034">
    <property type="entry name" value="PDZ_sf"/>
</dbReference>
<dbReference type="RefSeq" id="WP_184622175.1">
    <property type="nucleotide sequence ID" value="NZ_JACHCC010000001.1"/>
</dbReference>
<dbReference type="InterPro" id="IPR005151">
    <property type="entry name" value="Tail-specific_protease"/>
</dbReference>
<dbReference type="GO" id="GO:0007165">
    <property type="term" value="P:signal transduction"/>
    <property type="evidence" value="ECO:0007669"/>
    <property type="project" value="TreeGrafter"/>
</dbReference>
<gene>
    <name evidence="2" type="ORF">HDF25_000368</name>
</gene>
<dbReference type="Pfam" id="PF03572">
    <property type="entry name" value="Peptidase_S41"/>
    <property type="match status" value="1"/>
</dbReference>
<dbReference type="SMART" id="SM00245">
    <property type="entry name" value="TSPc"/>
    <property type="match status" value="1"/>
</dbReference>
<evidence type="ECO:0000259" key="1">
    <source>
        <dbReference type="PROSITE" id="PS50106"/>
    </source>
</evidence>
<proteinExistence type="predicted"/>
<dbReference type="EMBL" id="JACHCC010000001">
    <property type="protein sequence ID" value="MBB6498244.1"/>
    <property type="molecule type" value="Genomic_DNA"/>
</dbReference>
<organism evidence="2 3">
    <name type="scientific">Pedobacter cryoconitis</name>
    <dbReference type="NCBI Taxonomy" id="188932"/>
    <lineage>
        <taxon>Bacteria</taxon>
        <taxon>Pseudomonadati</taxon>
        <taxon>Bacteroidota</taxon>
        <taxon>Sphingobacteriia</taxon>
        <taxon>Sphingobacteriales</taxon>
        <taxon>Sphingobacteriaceae</taxon>
        <taxon>Pedobacter</taxon>
    </lineage>
</organism>
<dbReference type="Gene3D" id="3.30.750.170">
    <property type="match status" value="1"/>
</dbReference>
<dbReference type="Gene3D" id="3.90.226.10">
    <property type="entry name" value="2-enoyl-CoA Hydratase, Chain A, domain 1"/>
    <property type="match status" value="1"/>
</dbReference>
<dbReference type="GO" id="GO:0006508">
    <property type="term" value="P:proteolysis"/>
    <property type="evidence" value="ECO:0007669"/>
    <property type="project" value="UniProtKB-KW"/>
</dbReference>
<sequence length="541" mass="58495">MRTELLRNRFALCFAFVFVIGFSSCKKSPAPDTSGNNGGTPGVPATGTRTQLTLDSLYLYAKQIYFWNDVLPDYSVFNPRQYSSKSATLDNLNDELFAYTQLKINPATGKAYEYYPDGAPKYSYIQDLTTANPSASSSLNSANVDTEGNGYDIGIRPVFYLSGDAYSLFVTAVYPGSPAAAAGVKRGWLITSVNGRAVGASYKGENKWVGDALSSSSVTISGADFNSKVPFTLTLNKASYKSSPVYASTVIARSGKKIGYLAFARFSVLSNQSGPSDSNLDPVFSSFSSQGVTDLVIDLRYNGGGYVSTAEYLANLVAPSSVSGKAMYSEYYNTTMQTGKATILSNQPQVDVNGKVIFQNGKMLTNADVDYSIAGNSFSFSKKGSLSGISNVVFIVSRNTASASELLINSLKPYMNVKLVGDTTYGKPVGFFPVTIENRYEVFMSLFETRNSAGQGGYYTGMVPDVLSQYDDPTYVFGDPRDNYLSLALNVLAPGSTTQGTAMSIGDRPVQKESFSNSQIKKVNPNSEFTGMIERRHTRKK</sequence>
<dbReference type="Pfam" id="PF17820">
    <property type="entry name" value="PDZ_6"/>
    <property type="match status" value="1"/>
</dbReference>
<dbReference type="CDD" id="cd07561">
    <property type="entry name" value="Peptidase_S41_CPP_like"/>
    <property type="match status" value="1"/>
</dbReference>
<dbReference type="AlphaFoldDB" id="A0A7X0MGM5"/>
<dbReference type="PROSITE" id="PS50106">
    <property type="entry name" value="PDZ"/>
    <property type="match status" value="1"/>
</dbReference>
<dbReference type="PROSITE" id="PS51257">
    <property type="entry name" value="PROKAR_LIPOPROTEIN"/>
    <property type="match status" value="1"/>
</dbReference>
<dbReference type="PANTHER" id="PTHR32060:SF30">
    <property type="entry name" value="CARBOXY-TERMINAL PROCESSING PROTEASE CTPA"/>
    <property type="match status" value="1"/>
</dbReference>
<dbReference type="InterPro" id="IPR041489">
    <property type="entry name" value="PDZ_6"/>
</dbReference>
<accession>A0A7X0MGM5</accession>
<feature type="domain" description="PDZ" evidence="1">
    <location>
        <begin position="141"/>
        <end position="198"/>
    </location>
</feature>
<comment type="caution">
    <text evidence="2">The sequence shown here is derived from an EMBL/GenBank/DDBJ whole genome shotgun (WGS) entry which is preliminary data.</text>
</comment>
<evidence type="ECO:0000313" key="2">
    <source>
        <dbReference type="EMBL" id="MBB6498244.1"/>
    </source>
</evidence>
<evidence type="ECO:0000313" key="3">
    <source>
        <dbReference type="Proteomes" id="UP000521017"/>
    </source>
</evidence>
<dbReference type="GO" id="GO:0004175">
    <property type="term" value="F:endopeptidase activity"/>
    <property type="evidence" value="ECO:0007669"/>
    <property type="project" value="TreeGrafter"/>
</dbReference>
<dbReference type="GO" id="GO:0030288">
    <property type="term" value="C:outer membrane-bounded periplasmic space"/>
    <property type="evidence" value="ECO:0007669"/>
    <property type="project" value="TreeGrafter"/>
</dbReference>
<dbReference type="SUPFAM" id="SSF50156">
    <property type="entry name" value="PDZ domain-like"/>
    <property type="match status" value="1"/>
</dbReference>
<name>A0A7X0MGM5_9SPHI</name>
<keyword evidence="2" id="KW-0645">Protease</keyword>
<dbReference type="InterPro" id="IPR029045">
    <property type="entry name" value="ClpP/crotonase-like_dom_sf"/>
</dbReference>
<reference evidence="2 3" key="1">
    <citation type="submission" date="2020-08" db="EMBL/GenBank/DDBJ databases">
        <title>Genomic Encyclopedia of Type Strains, Phase IV (KMG-V): Genome sequencing to study the core and pangenomes of soil and plant-associated prokaryotes.</title>
        <authorList>
            <person name="Whitman W."/>
        </authorList>
    </citation>
    <scope>NUCLEOTIDE SEQUENCE [LARGE SCALE GENOMIC DNA]</scope>
    <source>
        <strain evidence="2 3">M2T3</strain>
    </source>
</reference>
<protein>
    <submittedName>
        <fullName evidence="2">C-terminal processing protease CtpA/Prc</fullName>
    </submittedName>
</protein>
<dbReference type="InterPro" id="IPR001478">
    <property type="entry name" value="PDZ"/>
</dbReference>
<dbReference type="PANTHER" id="PTHR32060">
    <property type="entry name" value="TAIL-SPECIFIC PROTEASE"/>
    <property type="match status" value="1"/>
</dbReference>
<keyword evidence="2" id="KW-0378">Hydrolase</keyword>